<organism evidence="1 2">
    <name type="scientific">Portunus trituberculatus</name>
    <name type="common">Swimming crab</name>
    <name type="synonym">Neptunus trituberculatus</name>
    <dbReference type="NCBI Taxonomy" id="210409"/>
    <lineage>
        <taxon>Eukaryota</taxon>
        <taxon>Metazoa</taxon>
        <taxon>Ecdysozoa</taxon>
        <taxon>Arthropoda</taxon>
        <taxon>Crustacea</taxon>
        <taxon>Multicrustacea</taxon>
        <taxon>Malacostraca</taxon>
        <taxon>Eumalacostraca</taxon>
        <taxon>Eucarida</taxon>
        <taxon>Decapoda</taxon>
        <taxon>Pleocyemata</taxon>
        <taxon>Brachyura</taxon>
        <taxon>Eubrachyura</taxon>
        <taxon>Portunoidea</taxon>
        <taxon>Portunidae</taxon>
        <taxon>Portuninae</taxon>
        <taxon>Portunus</taxon>
    </lineage>
</organism>
<gene>
    <name evidence="1" type="ORF">E2C01_000925</name>
</gene>
<comment type="caution">
    <text evidence="1">The sequence shown here is derived from an EMBL/GenBank/DDBJ whole genome shotgun (WGS) entry which is preliminary data.</text>
</comment>
<dbReference type="EMBL" id="VSRR010000026">
    <property type="protein sequence ID" value="MPC08341.1"/>
    <property type="molecule type" value="Genomic_DNA"/>
</dbReference>
<accession>A0A5B7CHY3</accession>
<sequence>MWLPLVLCSDGGRGAGAGLEEAEQESKLAPVGWPGTLAMKEKAGVELWAALRPTTLVGWSNPRLGLVRQFLPDHRLAWRVPCCVVATRGSVCA</sequence>
<proteinExistence type="predicted"/>
<reference evidence="1 2" key="1">
    <citation type="submission" date="2019-05" db="EMBL/GenBank/DDBJ databases">
        <title>Another draft genome of Portunus trituberculatus and its Hox gene families provides insights of decapod evolution.</title>
        <authorList>
            <person name="Jeong J.-H."/>
            <person name="Song I."/>
            <person name="Kim S."/>
            <person name="Choi T."/>
            <person name="Kim D."/>
            <person name="Ryu S."/>
            <person name="Kim W."/>
        </authorList>
    </citation>
    <scope>NUCLEOTIDE SEQUENCE [LARGE SCALE GENOMIC DNA]</scope>
    <source>
        <tissue evidence="1">Muscle</tissue>
    </source>
</reference>
<evidence type="ECO:0000313" key="2">
    <source>
        <dbReference type="Proteomes" id="UP000324222"/>
    </source>
</evidence>
<evidence type="ECO:0000313" key="1">
    <source>
        <dbReference type="EMBL" id="MPC08341.1"/>
    </source>
</evidence>
<name>A0A5B7CHY3_PORTR</name>
<dbReference type="AlphaFoldDB" id="A0A5B7CHY3"/>
<dbReference type="Proteomes" id="UP000324222">
    <property type="component" value="Unassembled WGS sequence"/>
</dbReference>
<protein>
    <submittedName>
        <fullName evidence="1">Uncharacterized protein</fullName>
    </submittedName>
</protein>
<keyword evidence="2" id="KW-1185">Reference proteome</keyword>